<evidence type="ECO:0000313" key="2">
    <source>
        <dbReference type="Proteomes" id="UP001499852"/>
    </source>
</evidence>
<keyword evidence="2" id="KW-1185">Reference proteome</keyword>
<dbReference type="InterPro" id="IPR029060">
    <property type="entry name" value="PIN-like_dom_sf"/>
</dbReference>
<dbReference type="RefSeq" id="WP_345736168.1">
    <property type="nucleotide sequence ID" value="NZ_BAABIA010000003.1"/>
</dbReference>
<reference evidence="2" key="1">
    <citation type="journal article" date="2019" name="Int. J. Syst. Evol. Microbiol.">
        <title>The Global Catalogue of Microorganisms (GCM) 10K type strain sequencing project: providing services to taxonomists for standard genome sequencing and annotation.</title>
        <authorList>
            <consortium name="The Broad Institute Genomics Platform"/>
            <consortium name="The Broad Institute Genome Sequencing Center for Infectious Disease"/>
            <person name="Wu L."/>
            <person name="Ma J."/>
        </authorList>
    </citation>
    <scope>NUCLEOTIDE SEQUENCE [LARGE SCALE GENOMIC DNA]</scope>
    <source>
        <strain evidence="2">JCM 18053</strain>
    </source>
</reference>
<comment type="caution">
    <text evidence="1">The sequence shown here is derived from an EMBL/GenBank/DDBJ whole genome shotgun (WGS) entry which is preliminary data.</text>
</comment>
<dbReference type="PANTHER" id="PTHR39550:SF1">
    <property type="entry name" value="SLL0658 PROTEIN"/>
    <property type="match status" value="1"/>
</dbReference>
<proteinExistence type="predicted"/>
<organism evidence="1 2">
    <name type="scientific">Prosthecobacter algae</name>
    <dbReference type="NCBI Taxonomy" id="1144682"/>
    <lineage>
        <taxon>Bacteria</taxon>
        <taxon>Pseudomonadati</taxon>
        <taxon>Verrucomicrobiota</taxon>
        <taxon>Verrucomicrobiia</taxon>
        <taxon>Verrucomicrobiales</taxon>
        <taxon>Verrucomicrobiaceae</taxon>
        <taxon>Prosthecobacter</taxon>
    </lineage>
</organism>
<name>A0ABP9P270_9BACT</name>
<evidence type="ECO:0000313" key="1">
    <source>
        <dbReference type="EMBL" id="GAA5139179.1"/>
    </source>
</evidence>
<gene>
    <name evidence="1" type="ORF">GCM10023213_19380</name>
</gene>
<accession>A0ABP9P270</accession>
<dbReference type="Proteomes" id="UP001499852">
    <property type="component" value="Unassembled WGS sequence"/>
</dbReference>
<dbReference type="InterPro" id="IPR021799">
    <property type="entry name" value="PIN-like_prokaryotic"/>
</dbReference>
<dbReference type="SUPFAM" id="SSF88723">
    <property type="entry name" value="PIN domain-like"/>
    <property type="match status" value="1"/>
</dbReference>
<dbReference type="PANTHER" id="PTHR39550">
    <property type="entry name" value="SLL0658 PROTEIN"/>
    <property type="match status" value="1"/>
</dbReference>
<sequence>MIVVSDTSCLCYLAMIRQEELLLLLFHDVIIPPAVAAELARGAVDFPAIHRVLDAAWLTVRTLNSASRAAELEKQVDRGEAEAITLAEEIHADLLMVDDQEARDLAARLGIKRIGLLGVLIAAKKAGHLNGSLGPVLEALLNLGFRASPSLIQQVLKEAGE</sequence>
<dbReference type="Pfam" id="PF11848">
    <property type="entry name" value="DUF3368"/>
    <property type="match status" value="1"/>
</dbReference>
<protein>
    <recommendedName>
        <fullName evidence="3">Nucleic acid-binding protein</fullName>
    </recommendedName>
</protein>
<evidence type="ECO:0008006" key="3">
    <source>
        <dbReference type="Google" id="ProtNLM"/>
    </source>
</evidence>
<dbReference type="EMBL" id="BAABIA010000003">
    <property type="protein sequence ID" value="GAA5139179.1"/>
    <property type="molecule type" value="Genomic_DNA"/>
</dbReference>